<dbReference type="Pfam" id="PF02785">
    <property type="entry name" value="Biotin_carb_C"/>
    <property type="match status" value="1"/>
</dbReference>
<keyword evidence="11" id="KW-1185">Reference proteome</keyword>
<dbReference type="GO" id="GO:0005524">
    <property type="term" value="F:ATP binding"/>
    <property type="evidence" value="ECO:0007669"/>
    <property type="project" value="UniProtKB-UniRule"/>
</dbReference>
<dbReference type="FunFam" id="3.40.50.20:FF:000010">
    <property type="entry name" value="Propionyl-CoA carboxylase subunit alpha"/>
    <property type="match status" value="1"/>
</dbReference>
<dbReference type="InterPro" id="IPR005481">
    <property type="entry name" value="BC-like_N"/>
</dbReference>
<dbReference type="EMBL" id="JACYFT010000001">
    <property type="protein sequence ID" value="MBD8050074.1"/>
    <property type="molecule type" value="Genomic_DNA"/>
</dbReference>
<dbReference type="PROSITE" id="PS50975">
    <property type="entry name" value="ATP_GRASP"/>
    <property type="match status" value="1"/>
</dbReference>
<dbReference type="SUPFAM" id="SSF51246">
    <property type="entry name" value="Rudiment single hybrid motif"/>
    <property type="match status" value="1"/>
</dbReference>
<protein>
    <submittedName>
        <fullName evidence="10">ATP-grasp domain-containing protein</fullName>
    </submittedName>
</protein>
<dbReference type="PROSITE" id="PS50968">
    <property type="entry name" value="BIOTINYL_LIPOYL"/>
    <property type="match status" value="1"/>
</dbReference>
<feature type="domain" description="ATP-grasp" evidence="8">
    <location>
        <begin position="122"/>
        <end position="322"/>
    </location>
</feature>
<evidence type="ECO:0000259" key="7">
    <source>
        <dbReference type="PROSITE" id="PS50968"/>
    </source>
</evidence>
<comment type="caution">
    <text evidence="10">The sequence shown here is derived from an EMBL/GenBank/DDBJ whole genome shotgun (WGS) entry which is preliminary data.</text>
</comment>
<proteinExistence type="predicted"/>
<dbReference type="Pfam" id="PF00289">
    <property type="entry name" value="Biotin_carb_N"/>
    <property type="match status" value="1"/>
</dbReference>
<dbReference type="AlphaFoldDB" id="A0A927IIX1"/>
<comment type="cofactor">
    <cofactor evidence="1">
        <name>biotin</name>
        <dbReference type="ChEBI" id="CHEBI:57586"/>
    </cofactor>
</comment>
<gene>
    <name evidence="10" type="ORF">IC609_05930</name>
</gene>
<dbReference type="InterPro" id="IPR050856">
    <property type="entry name" value="Biotin_carboxylase_complex"/>
</dbReference>
<keyword evidence="4 6" id="KW-0067">ATP-binding</keyword>
<feature type="domain" description="Biotin carboxylation" evidence="9">
    <location>
        <begin position="3"/>
        <end position="453"/>
    </location>
</feature>
<keyword evidence="3 6" id="KW-0547">Nucleotide-binding</keyword>
<dbReference type="InterPro" id="IPR005482">
    <property type="entry name" value="Biotin_COase_C"/>
</dbReference>
<dbReference type="InterPro" id="IPR016185">
    <property type="entry name" value="PreATP-grasp_dom_sf"/>
</dbReference>
<evidence type="ECO:0000256" key="2">
    <source>
        <dbReference type="ARBA" id="ARBA00022598"/>
    </source>
</evidence>
<dbReference type="Pfam" id="PF02786">
    <property type="entry name" value="CPSase_L_D2"/>
    <property type="match status" value="1"/>
</dbReference>
<evidence type="ECO:0000256" key="5">
    <source>
        <dbReference type="ARBA" id="ARBA00023267"/>
    </source>
</evidence>
<dbReference type="SUPFAM" id="SSF52440">
    <property type="entry name" value="PreATP-grasp domain"/>
    <property type="match status" value="1"/>
</dbReference>
<evidence type="ECO:0000313" key="10">
    <source>
        <dbReference type="EMBL" id="MBD8050074.1"/>
    </source>
</evidence>
<keyword evidence="2" id="KW-0436">Ligase</keyword>
<dbReference type="PROSITE" id="PS00867">
    <property type="entry name" value="CPSASE_2"/>
    <property type="match status" value="1"/>
</dbReference>
<evidence type="ECO:0000313" key="11">
    <source>
        <dbReference type="Proteomes" id="UP000647424"/>
    </source>
</evidence>
<evidence type="ECO:0000259" key="9">
    <source>
        <dbReference type="PROSITE" id="PS50979"/>
    </source>
</evidence>
<dbReference type="PROSITE" id="PS00188">
    <property type="entry name" value="BIOTIN"/>
    <property type="match status" value="1"/>
</dbReference>
<name>A0A927IIX1_9BURK</name>
<dbReference type="GO" id="GO:0046872">
    <property type="term" value="F:metal ion binding"/>
    <property type="evidence" value="ECO:0007669"/>
    <property type="project" value="InterPro"/>
</dbReference>
<reference evidence="10 11" key="1">
    <citation type="submission" date="2020-09" db="EMBL/GenBank/DDBJ databases">
        <title>Genome seq and assembly of Limnohabitants sp.</title>
        <authorList>
            <person name="Chhetri G."/>
        </authorList>
    </citation>
    <scope>NUCLEOTIDE SEQUENCE [LARGE SCALE GENOMIC DNA]</scope>
    <source>
        <strain evidence="10 11">JUR4</strain>
    </source>
</reference>
<feature type="domain" description="Lipoyl-binding" evidence="7">
    <location>
        <begin position="579"/>
        <end position="654"/>
    </location>
</feature>
<evidence type="ECO:0000256" key="4">
    <source>
        <dbReference type="ARBA" id="ARBA00022840"/>
    </source>
</evidence>
<organism evidence="10 11">
    <name type="scientific">Limnohabitans radicicola</name>
    <dbReference type="NCBI Taxonomy" id="2771427"/>
    <lineage>
        <taxon>Bacteria</taxon>
        <taxon>Pseudomonadati</taxon>
        <taxon>Pseudomonadota</taxon>
        <taxon>Betaproteobacteria</taxon>
        <taxon>Burkholderiales</taxon>
        <taxon>Comamonadaceae</taxon>
        <taxon>Limnohabitans</taxon>
    </lineage>
</organism>
<dbReference type="InterPro" id="IPR011054">
    <property type="entry name" value="Rudment_hybrid_motif"/>
</dbReference>
<dbReference type="PROSITE" id="PS50979">
    <property type="entry name" value="BC"/>
    <property type="match status" value="1"/>
</dbReference>
<dbReference type="Pfam" id="PF00364">
    <property type="entry name" value="Biotin_lipoyl"/>
    <property type="match status" value="1"/>
</dbReference>
<dbReference type="InterPro" id="IPR000089">
    <property type="entry name" value="Biotin_lipoyl"/>
</dbReference>
<dbReference type="Gene3D" id="2.40.50.100">
    <property type="match status" value="1"/>
</dbReference>
<dbReference type="PANTHER" id="PTHR18866">
    <property type="entry name" value="CARBOXYLASE:PYRUVATE/ACETYL-COA/PROPIONYL-COA CARBOXYLASE"/>
    <property type="match status" value="1"/>
</dbReference>
<accession>A0A927IIX1</accession>
<dbReference type="SMART" id="SM00878">
    <property type="entry name" value="Biotin_carb_C"/>
    <property type="match status" value="1"/>
</dbReference>
<sequence>MRPFDTLLIANRGEIVARVARSARALGIRTVAVYSDADRDAPFVHSCDTAVSIGGERPADSYLRIDAILDAALRSGAQAIHPGYGFLSENATFAQAVIGAGLVWVGPPPAAIDAMGDKASARRRMQAAGVPVLPGTVDASEDLAALQAQAEQLGLPLMVKASAGGGGRGMRLVQDAANLPEALQAAHAEARAAFGDGRLLLERALLAPRHVEVQVLADGHGQVLHLGERDCTVQRRHQKLIEEAPSPAVNPALRRRMGEAAVQVARSASEAGYVGAGTVEFLLDADGSFWFMEMNTRLQVEHPVTECLTGLDLAAWQLRIAAGASLDITQDEVLQRFESGGHAIEARLCAEDPTNNHLPQAGSLLRWQAPAGLRCDAALQSGMPISPFYDSMLGKLIAHGPDRASALRQLADGLDRTQCIGLPTNRAFLTQVLRHPVFAAGDFSTAFLGQHLPAPVAASAVHLHGLLAVCLAVTSDMPLPALWAGWQSAGRVDTALPLQLQGERQVWTVQGQGGAWQAHGQDHEVAITDLRRAADGQVSAIVNGQPVEAVLVRQGDQFWLQVGPLELHGEDLRWQAASRAQTASSGAVLAPMHGRVVRVEVAPGQSVQAGQTLLVMEAMKMEHRLLAPIAGQVKGLHARAGEQVAARRVLAEIEAAA</sequence>
<dbReference type="CDD" id="cd06850">
    <property type="entry name" value="biotinyl_domain"/>
    <property type="match status" value="1"/>
</dbReference>
<dbReference type="SUPFAM" id="SSF56059">
    <property type="entry name" value="Glutathione synthetase ATP-binding domain-like"/>
    <property type="match status" value="1"/>
</dbReference>
<dbReference type="Gene3D" id="3.30.470.20">
    <property type="entry name" value="ATP-grasp fold, B domain"/>
    <property type="match status" value="1"/>
</dbReference>
<dbReference type="SUPFAM" id="SSF51230">
    <property type="entry name" value="Single hybrid motif"/>
    <property type="match status" value="1"/>
</dbReference>
<dbReference type="Proteomes" id="UP000647424">
    <property type="component" value="Unassembled WGS sequence"/>
</dbReference>
<evidence type="ECO:0000259" key="8">
    <source>
        <dbReference type="PROSITE" id="PS50975"/>
    </source>
</evidence>
<dbReference type="PANTHER" id="PTHR18866:SF33">
    <property type="entry name" value="METHYLCROTONOYL-COA CARBOXYLASE SUBUNIT ALPHA, MITOCHONDRIAL-RELATED"/>
    <property type="match status" value="1"/>
</dbReference>
<dbReference type="InterPro" id="IPR011053">
    <property type="entry name" value="Single_hybrid_motif"/>
</dbReference>
<keyword evidence="5" id="KW-0092">Biotin</keyword>
<dbReference type="FunFam" id="2.40.50.100:FF:000003">
    <property type="entry name" value="Acetyl-CoA carboxylase biotin carboxyl carrier protein"/>
    <property type="match status" value="1"/>
</dbReference>
<evidence type="ECO:0000256" key="1">
    <source>
        <dbReference type="ARBA" id="ARBA00001953"/>
    </source>
</evidence>
<evidence type="ECO:0000256" key="6">
    <source>
        <dbReference type="PROSITE-ProRule" id="PRU00409"/>
    </source>
</evidence>
<evidence type="ECO:0000256" key="3">
    <source>
        <dbReference type="ARBA" id="ARBA00022741"/>
    </source>
</evidence>
<dbReference type="GO" id="GO:0016874">
    <property type="term" value="F:ligase activity"/>
    <property type="evidence" value="ECO:0007669"/>
    <property type="project" value="UniProtKB-KW"/>
</dbReference>
<dbReference type="InterPro" id="IPR011761">
    <property type="entry name" value="ATP-grasp"/>
</dbReference>
<dbReference type="InterPro" id="IPR005479">
    <property type="entry name" value="CPAse_ATP-bd"/>
</dbReference>
<dbReference type="InterPro" id="IPR011764">
    <property type="entry name" value="Biotin_carboxylation_dom"/>
</dbReference>
<dbReference type="InterPro" id="IPR001882">
    <property type="entry name" value="Biotin_BS"/>
</dbReference>